<gene>
    <name evidence="12" type="ORF">Mucpa_5197</name>
</gene>
<dbReference type="Pfam" id="PF02784">
    <property type="entry name" value="Orn_Arg_deC_N"/>
    <property type="match status" value="1"/>
</dbReference>
<comment type="cofactor">
    <cofactor evidence="1 6 8">
        <name>pyridoxal 5'-phosphate</name>
        <dbReference type="ChEBI" id="CHEBI:597326"/>
    </cofactor>
</comment>
<dbReference type="Proteomes" id="UP000002774">
    <property type="component" value="Chromosome"/>
</dbReference>
<dbReference type="UniPathway" id="UPA00034">
    <property type="reaction ID" value="UER00027"/>
</dbReference>
<dbReference type="PRINTS" id="PR01181">
    <property type="entry name" value="DAPDCRBXLASE"/>
</dbReference>
<accession>H1Y3B7</accession>
<keyword evidence="2 8" id="KW-0210">Decarboxylase</keyword>
<feature type="domain" description="Orn/DAP/Arg decarboxylase 2 C-terminal" evidence="10">
    <location>
        <begin position="18"/>
        <end position="401"/>
    </location>
</feature>
<dbReference type="STRING" id="714943.Mucpa_5197"/>
<evidence type="ECO:0000256" key="6">
    <source>
        <dbReference type="PIRSR" id="PIRSR600183-50"/>
    </source>
</evidence>
<keyword evidence="4 8" id="KW-0456">Lyase</keyword>
<comment type="catalytic activity">
    <reaction evidence="8">
        <text>meso-2,6-diaminopimelate + H(+) = L-lysine + CO2</text>
        <dbReference type="Rhea" id="RHEA:15101"/>
        <dbReference type="ChEBI" id="CHEBI:15378"/>
        <dbReference type="ChEBI" id="CHEBI:16526"/>
        <dbReference type="ChEBI" id="CHEBI:32551"/>
        <dbReference type="ChEBI" id="CHEBI:57791"/>
        <dbReference type="EC" id="4.1.1.20"/>
    </reaction>
</comment>
<keyword evidence="13" id="KW-1185">Reference proteome</keyword>
<dbReference type="PROSITE" id="PS00879">
    <property type="entry name" value="ODR_DC_2_2"/>
    <property type="match status" value="1"/>
</dbReference>
<dbReference type="CDD" id="cd06828">
    <property type="entry name" value="PLPDE_III_DapDC"/>
    <property type="match status" value="1"/>
</dbReference>
<dbReference type="PROSITE" id="PS00878">
    <property type="entry name" value="ODR_DC_2_1"/>
    <property type="match status" value="1"/>
</dbReference>
<organism evidence="12 13">
    <name type="scientific">Mucilaginibacter paludis DSM 18603</name>
    <dbReference type="NCBI Taxonomy" id="714943"/>
    <lineage>
        <taxon>Bacteria</taxon>
        <taxon>Pseudomonadati</taxon>
        <taxon>Bacteroidota</taxon>
        <taxon>Sphingobacteriia</taxon>
        <taxon>Sphingobacteriales</taxon>
        <taxon>Sphingobacteriaceae</taxon>
        <taxon>Mucilaginibacter</taxon>
    </lineage>
</organism>
<evidence type="ECO:0000256" key="4">
    <source>
        <dbReference type="ARBA" id="ARBA00023239"/>
    </source>
</evidence>
<feature type="modified residue" description="N6-(pyridoxal phosphate)lysine" evidence="6">
    <location>
        <position position="48"/>
    </location>
</feature>
<dbReference type="Gene3D" id="3.20.20.10">
    <property type="entry name" value="Alanine racemase"/>
    <property type="match status" value="1"/>
</dbReference>
<dbReference type="InterPro" id="IPR022644">
    <property type="entry name" value="De-COase2_N"/>
</dbReference>
<dbReference type="InterPro" id="IPR002986">
    <property type="entry name" value="DAP_deCOOHase_LysA"/>
</dbReference>
<dbReference type="OrthoDB" id="9802241at2"/>
<dbReference type="PANTHER" id="PTHR43727">
    <property type="entry name" value="DIAMINOPIMELATE DECARBOXYLASE"/>
    <property type="match status" value="1"/>
</dbReference>
<comment type="pathway">
    <text evidence="8">Amino-acid biosynthesis; L-lysine biosynthesis via DAP pathway; L-lysine from DL-2,6-diaminopimelate: step 1/1.</text>
</comment>
<dbReference type="Gene3D" id="2.40.37.10">
    <property type="entry name" value="Lyase, Ornithine Decarboxylase, Chain A, domain 1"/>
    <property type="match status" value="1"/>
</dbReference>
<dbReference type="PANTHER" id="PTHR43727:SF2">
    <property type="entry name" value="GROUP IV DECARBOXYLASE"/>
    <property type="match status" value="1"/>
</dbReference>
<dbReference type="FunFam" id="3.20.20.10:FF:000003">
    <property type="entry name" value="Diaminopimelate decarboxylase"/>
    <property type="match status" value="1"/>
</dbReference>
<dbReference type="GO" id="GO:0009089">
    <property type="term" value="P:lysine biosynthetic process via diaminopimelate"/>
    <property type="evidence" value="ECO:0007669"/>
    <property type="project" value="UniProtKB-UniRule"/>
</dbReference>
<evidence type="ECO:0000256" key="1">
    <source>
        <dbReference type="ARBA" id="ARBA00001933"/>
    </source>
</evidence>
<dbReference type="eggNOG" id="COG0019">
    <property type="taxonomic scope" value="Bacteria"/>
</dbReference>
<dbReference type="InterPro" id="IPR029066">
    <property type="entry name" value="PLP-binding_barrel"/>
</dbReference>
<feature type="compositionally biased region" description="Polar residues" evidence="9">
    <location>
        <begin position="343"/>
        <end position="362"/>
    </location>
</feature>
<evidence type="ECO:0000259" key="11">
    <source>
        <dbReference type="Pfam" id="PF02784"/>
    </source>
</evidence>
<name>H1Y3B7_9SPHI</name>
<dbReference type="NCBIfam" id="TIGR01048">
    <property type="entry name" value="lysA"/>
    <property type="match status" value="1"/>
</dbReference>
<keyword evidence="8" id="KW-0457">Lysine biosynthesis</keyword>
<evidence type="ECO:0000259" key="10">
    <source>
        <dbReference type="Pfam" id="PF00278"/>
    </source>
</evidence>
<dbReference type="PRINTS" id="PR01179">
    <property type="entry name" value="ODADCRBXLASE"/>
</dbReference>
<feature type="domain" description="Orn/DAP/Arg decarboxylase 2 N-terminal" evidence="11">
    <location>
        <begin position="31"/>
        <end position="272"/>
    </location>
</feature>
<evidence type="ECO:0000256" key="9">
    <source>
        <dbReference type="SAM" id="MobiDB-lite"/>
    </source>
</evidence>
<dbReference type="InterPro" id="IPR000183">
    <property type="entry name" value="Orn/DAP/Arg_de-COase"/>
</dbReference>
<dbReference type="GO" id="GO:0008836">
    <property type="term" value="F:diaminopimelate decarboxylase activity"/>
    <property type="evidence" value="ECO:0007669"/>
    <property type="project" value="UniProtKB-UniRule"/>
</dbReference>
<evidence type="ECO:0000256" key="5">
    <source>
        <dbReference type="NCBIfam" id="TIGR01048"/>
    </source>
</evidence>
<comment type="similarity">
    <text evidence="7">Belongs to the Orn/Lys/Arg decarboxylase class-II family.</text>
</comment>
<dbReference type="Pfam" id="PF00278">
    <property type="entry name" value="Orn_DAP_Arg_deC"/>
    <property type="match status" value="1"/>
</dbReference>
<feature type="region of interest" description="Disordered" evidence="9">
    <location>
        <begin position="319"/>
        <end position="364"/>
    </location>
</feature>
<evidence type="ECO:0000256" key="3">
    <source>
        <dbReference type="ARBA" id="ARBA00022898"/>
    </source>
</evidence>
<dbReference type="HOGENOM" id="CLU_026444_0_0_10"/>
<reference evidence="12" key="1">
    <citation type="submission" date="2011-09" db="EMBL/GenBank/DDBJ databases">
        <title>The permanent draft genome of Mucilaginibacter paludis DSM 18603.</title>
        <authorList>
            <consortium name="US DOE Joint Genome Institute (JGI-PGF)"/>
            <person name="Lucas S."/>
            <person name="Han J."/>
            <person name="Lapidus A."/>
            <person name="Bruce D."/>
            <person name="Goodwin L."/>
            <person name="Pitluck S."/>
            <person name="Peters L."/>
            <person name="Kyrpides N."/>
            <person name="Mavromatis K."/>
            <person name="Ivanova N."/>
            <person name="Mikhailova N."/>
            <person name="Held B."/>
            <person name="Detter J.C."/>
            <person name="Tapia R."/>
            <person name="Han C."/>
            <person name="Land M."/>
            <person name="Hauser L."/>
            <person name="Markowitz V."/>
            <person name="Cheng J.-F."/>
            <person name="Hugenholtz P."/>
            <person name="Woyke T."/>
            <person name="Wu D."/>
            <person name="Tindall B."/>
            <person name="Brambilla E."/>
            <person name="Klenk H.-P."/>
            <person name="Eisen J.A."/>
        </authorList>
    </citation>
    <scope>NUCLEOTIDE SEQUENCE [LARGE SCALE GENOMIC DNA]</scope>
    <source>
        <strain evidence="12">DSM 18603</strain>
    </source>
</reference>
<dbReference type="RefSeq" id="WP_008510366.1">
    <property type="nucleotide sequence ID" value="NZ_CM001403.1"/>
</dbReference>
<evidence type="ECO:0000313" key="13">
    <source>
        <dbReference type="Proteomes" id="UP000002774"/>
    </source>
</evidence>
<evidence type="ECO:0000256" key="8">
    <source>
        <dbReference type="RuleBase" id="RU003738"/>
    </source>
</evidence>
<feature type="active site" description="Proton donor" evidence="6">
    <location>
        <position position="374"/>
    </location>
</feature>
<dbReference type="EC" id="4.1.1.20" evidence="5 8"/>
<evidence type="ECO:0000256" key="2">
    <source>
        <dbReference type="ARBA" id="ARBA00022793"/>
    </source>
</evidence>
<dbReference type="SUPFAM" id="SSF51419">
    <property type="entry name" value="PLP-binding barrel"/>
    <property type="match status" value="1"/>
</dbReference>
<dbReference type="InterPro" id="IPR022653">
    <property type="entry name" value="De-COase2_pyr-phos_BS"/>
</dbReference>
<dbReference type="EMBL" id="CM001403">
    <property type="protein sequence ID" value="EHQ29272.1"/>
    <property type="molecule type" value="Genomic_DNA"/>
</dbReference>
<proteinExistence type="inferred from homology"/>
<dbReference type="SUPFAM" id="SSF50621">
    <property type="entry name" value="Alanine racemase C-terminal domain-like"/>
    <property type="match status" value="1"/>
</dbReference>
<dbReference type="InterPro" id="IPR009006">
    <property type="entry name" value="Ala_racemase/Decarboxylase_C"/>
</dbReference>
<sequence>MFNSNTLARFQNIETPFYYYDLKLLKETLQACADASAKYNFHVHYAMKANFNPRVLDLIQSYGFGADCVSGGEVKAAIAHGFDKGKVVFAGVGKSDKEINEALDREIFCFNIESVQELQIINDLAKAKNKTASVAIRINPNVDAHTHHFITTGLEENKFGVNIWELPAVAEALAKCPHLKFLGIHFHIGSQITDLGVYKNLCIRVNELQLWFEERGLPIKVLNLGGGLGVDYQQPDANPICDFESYFKVFNDFLNVKPNQEVHFELGRALVAQSAALVSRVLYVKNGIKKNFLILDAGMTELIRPMLYQAYHQIENLSRGEEAGSERQGAGSRKLEPGIGSQEAGNTDSELQTPDSRLNSPGSELKYDVVGPICESTDCFRKDVDLPESFRGDLIVVRTAGAYGEVMASGYNLRERVQSVYSE</sequence>
<evidence type="ECO:0000313" key="12">
    <source>
        <dbReference type="EMBL" id="EHQ29272.1"/>
    </source>
</evidence>
<dbReference type="InterPro" id="IPR022657">
    <property type="entry name" value="De-COase2_CS"/>
</dbReference>
<keyword evidence="3 6" id="KW-0663">Pyridoxal phosphate</keyword>
<keyword evidence="8" id="KW-0028">Amino-acid biosynthesis</keyword>
<evidence type="ECO:0000256" key="7">
    <source>
        <dbReference type="RuleBase" id="RU003737"/>
    </source>
</evidence>
<protein>
    <recommendedName>
        <fullName evidence="5 8">Diaminopimelate decarboxylase</fullName>
        <ecNumber evidence="5 8">4.1.1.20</ecNumber>
    </recommendedName>
</protein>
<dbReference type="AlphaFoldDB" id="H1Y3B7"/>
<dbReference type="InterPro" id="IPR022643">
    <property type="entry name" value="De-COase2_C"/>
</dbReference>